<dbReference type="RefSeq" id="XP_001839053.2">
    <property type="nucleotide sequence ID" value="XM_001839001.2"/>
</dbReference>
<dbReference type="OrthoDB" id="3059948at2759"/>
<reference evidence="2 3" key="1">
    <citation type="journal article" date="2010" name="Proc. Natl. Acad. Sci. U.S.A.">
        <title>Insights into evolution of multicellular fungi from the assembled chromosomes of the mushroom Coprinopsis cinerea (Coprinus cinereus).</title>
        <authorList>
            <person name="Stajich J.E."/>
            <person name="Wilke S.K."/>
            <person name="Ahren D."/>
            <person name="Au C.H."/>
            <person name="Birren B.W."/>
            <person name="Borodovsky M."/>
            <person name="Burns C."/>
            <person name="Canback B."/>
            <person name="Casselton L.A."/>
            <person name="Cheng C.K."/>
            <person name="Deng J."/>
            <person name="Dietrich F.S."/>
            <person name="Fargo D.C."/>
            <person name="Farman M.L."/>
            <person name="Gathman A.C."/>
            <person name="Goldberg J."/>
            <person name="Guigo R."/>
            <person name="Hoegger P.J."/>
            <person name="Hooker J.B."/>
            <person name="Huggins A."/>
            <person name="James T.Y."/>
            <person name="Kamada T."/>
            <person name="Kilaru S."/>
            <person name="Kodira C."/>
            <person name="Kues U."/>
            <person name="Kupfer D."/>
            <person name="Kwan H.S."/>
            <person name="Lomsadze A."/>
            <person name="Li W."/>
            <person name="Lilly W.W."/>
            <person name="Ma L.J."/>
            <person name="Mackey A.J."/>
            <person name="Manning G."/>
            <person name="Martin F."/>
            <person name="Muraguchi H."/>
            <person name="Natvig D.O."/>
            <person name="Palmerini H."/>
            <person name="Ramesh M.A."/>
            <person name="Rehmeyer C.J."/>
            <person name="Roe B.A."/>
            <person name="Shenoy N."/>
            <person name="Stanke M."/>
            <person name="Ter-Hovhannisyan V."/>
            <person name="Tunlid A."/>
            <person name="Velagapudi R."/>
            <person name="Vision T.J."/>
            <person name="Zeng Q."/>
            <person name="Zolan M.E."/>
            <person name="Pukkila P.J."/>
        </authorList>
    </citation>
    <scope>NUCLEOTIDE SEQUENCE [LARGE SCALE GENOMIC DNA]</scope>
    <source>
        <strain evidence="3">Okayama-7 / 130 / ATCC MYA-4618 / FGSC 9003</strain>
    </source>
</reference>
<evidence type="ECO:0008006" key="4">
    <source>
        <dbReference type="Google" id="ProtNLM"/>
    </source>
</evidence>
<dbReference type="CDD" id="cd00303">
    <property type="entry name" value="retropepsin_like"/>
    <property type="match status" value="1"/>
</dbReference>
<dbReference type="AlphaFoldDB" id="A8P5Z1"/>
<dbReference type="Gene3D" id="2.40.70.10">
    <property type="entry name" value="Acid Proteases"/>
    <property type="match status" value="1"/>
</dbReference>
<dbReference type="Proteomes" id="UP000001861">
    <property type="component" value="Unassembled WGS sequence"/>
</dbReference>
<dbReference type="HOGENOM" id="CLU_992277_0_0_1"/>
<gene>
    <name evidence="2" type="ORF">CC1G_10916</name>
</gene>
<feature type="region of interest" description="Disordered" evidence="1">
    <location>
        <begin position="179"/>
        <end position="236"/>
    </location>
</feature>
<dbReference type="GeneID" id="6015654"/>
<dbReference type="EMBL" id="AACS02000011">
    <property type="protein sequence ID" value="EAU82797.2"/>
    <property type="molecule type" value="Genomic_DNA"/>
</dbReference>
<accession>A8P5Z1</accession>
<dbReference type="InterPro" id="IPR021109">
    <property type="entry name" value="Peptidase_aspartic_dom_sf"/>
</dbReference>
<comment type="caution">
    <text evidence="2">The sequence shown here is derived from an EMBL/GenBank/DDBJ whole genome shotgun (WGS) entry which is preliminary data.</text>
</comment>
<keyword evidence="3" id="KW-1185">Reference proteome</keyword>
<dbReference type="KEGG" id="cci:CC1G_10916"/>
<feature type="compositionally biased region" description="Pro residues" evidence="1">
    <location>
        <begin position="225"/>
        <end position="235"/>
    </location>
</feature>
<evidence type="ECO:0000313" key="3">
    <source>
        <dbReference type="Proteomes" id="UP000001861"/>
    </source>
</evidence>
<sequence>MRGRCFGCGSSAHIKKDGNHGSLRCNHCQRLGHSANVCQDKFMGYPPGRGLTQHRRVAATQEAPFSLFDDSSTPAATIAATSPAPPAATSSNVSLADLLVAQKNQQDILERLKKIQQQGCITHFARLELTVDGYSEWTDFLITDLGGEDVILGLPWLRKINPQIDWRKGTLEISPPRISSVTIEEVPDEDAQPPRKEPPSGNAIIEQIYNDPDPPVPTAFDDSPAPNPDFQPSEPPLCRIRANRVTRRKWVRKGLIEDTGDELWCAAGFTYSQQIAEKSQKDKPQKTFEESCVPFIPQATPRCIIM</sequence>
<evidence type="ECO:0000313" key="2">
    <source>
        <dbReference type="EMBL" id="EAU82797.2"/>
    </source>
</evidence>
<dbReference type="OMA" id="CETNPRI"/>
<proteinExistence type="predicted"/>
<evidence type="ECO:0000256" key="1">
    <source>
        <dbReference type="SAM" id="MobiDB-lite"/>
    </source>
</evidence>
<dbReference type="VEuPathDB" id="FungiDB:CC1G_10916"/>
<name>A8P5Z1_COPC7</name>
<organism evidence="2 3">
    <name type="scientific">Coprinopsis cinerea (strain Okayama-7 / 130 / ATCC MYA-4618 / FGSC 9003)</name>
    <name type="common">Inky cap fungus</name>
    <name type="synonym">Hormographiella aspergillata</name>
    <dbReference type="NCBI Taxonomy" id="240176"/>
    <lineage>
        <taxon>Eukaryota</taxon>
        <taxon>Fungi</taxon>
        <taxon>Dikarya</taxon>
        <taxon>Basidiomycota</taxon>
        <taxon>Agaricomycotina</taxon>
        <taxon>Agaricomycetes</taxon>
        <taxon>Agaricomycetidae</taxon>
        <taxon>Agaricales</taxon>
        <taxon>Agaricineae</taxon>
        <taxon>Psathyrellaceae</taxon>
        <taxon>Coprinopsis</taxon>
    </lineage>
</organism>
<protein>
    <recommendedName>
        <fullName evidence="4">CCHC-type domain-containing protein</fullName>
    </recommendedName>
</protein>
<dbReference type="InParanoid" id="A8P5Z1"/>